<evidence type="ECO:0000256" key="2">
    <source>
        <dbReference type="ARBA" id="ARBA00023125"/>
    </source>
</evidence>
<dbReference type="InterPro" id="IPR018060">
    <property type="entry name" value="HTH_AraC"/>
</dbReference>
<reference evidence="6" key="1">
    <citation type="journal article" date="2019" name="Int. J. Syst. Evol. Microbiol.">
        <title>The Global Catalogue of Microorganisms (GCM) 10K type strain sequencing project: providing services to taxonomists for standard genome sequencing and annotation.</title>
        <authorList>
            <consortium name="The Broad Institute Genomics Platform"/>
            <consortium name="The Broad Institute Genome Sequencing Center for Infectious Disease"/>
            <person name="Wu L."/>
            <person name="Ma J."/>
        </authorList>
    </citation>
    <scope>NUCLEOTIDE SEQUENCE [LARGE SCALE GENOMIC DNA]</scope>
    <source>
        <strain evidence="6">KCTC 22228</strain>
    </source>
</reference>
<sequence>MTQTVAHCNLIARRNGEHCHAHPQLMLGWRGAMDYEFSPGGERLVLGQAAILPPGERHLYLGRDDDCEVLVLDLDADDPCLTALEQSCELNLRESLFARPRALSLPPPLLPMVELATRQLKAPRSEAQARLLNHQLAILFVSQLSELVDTGSPEEGAHERLSAQRLDAFIDELLATPPDNALLADAFHLSQSQLHLLCLRDFGVTPQQYVMNRRLLWARFWLRETRRAVSEIAYDLGFSDVSSFSRAYRRRMGHSPSAERKAERRLVNHP</sequence>
<dbReference type="PROSITE" id="PS00041">
    <property type="entry name" value="HTH_ARAC_FAMILY_1"/>
    <property type="match status" value="1"/>
</dbReference>
<dbReference type="SUPFAM" id="SSF46689">
    <property type="entry name" value="Homeodomain-like"/>
    <property type="match status" value="1"/>
</dbReference>
<dbReference type="InterPro" id="IPR050204">
    <property type="entry name" value="AraC_XylS_family_regulators"/>
</dbReference>
<dbReference type="PRINTS" id="PR00032">
    <property type="entry name" value="HTHARAC"/>
</dbReference>
<dbReference type="PROSITE" id="PS01124">
    <property type="entry name" value="HTH_ARAC_FAMILY_2"/>
    <property type="match status" value="1"/>
</dbReference>
<keyword evidence="2" id="KW-0238">DNA-binding</keyword>
<dbReference type="Pfam" id="PF12833">
    <property type="entry name" value="HTH_18"/>
    <property type="match status" value="1"/>
</dbReference>
<dbReference type="PANTHER" id="PTHR46796:SF10">
    <property type="entry name" value="TRANSCRIPTIONAL ACTIVATOR FEAR"/>
    <property type="match status" value="1"/>
</dbReference>
<keyword evidence="3" id="KW-0804">Transcription</keyword>
<gene>
    <name evidence="5" type="ORF">GCM10007160_14050</name>
</gene>
<organism evidence="5 6">
    <name type="scientific">Litchfieldella qijiaojingensis</name>
    <dbReference type="NCBI Taxonomy" id="980347"/>
    <lineage>
        <taxon>Bacteria</taxon>
        <taxon>Pseudomonadati</taxon>
        <taxon>Pseudomonadota</taxon>
        <taxon>Gammaproteobacteria</taxon>
        <taxon>Oceanospirillales</taxon>
        <taxon>Halomonadaceae</taxon>
        <taxon>Litchfieldella</taxon>
    </lineage>
</organism>
<feature type="domain" description="HTH araC/xylS-type" evidence="4">
    <location>
        <begin position="164"/>
        <end position="262"/>
    </location>
</feature>
<comment type="caution">
    <text evidence="5">The sequence shown here is derived from an EMBL/GenBank/DDBJ whole genome shotgun (WGS) entry which is preliminary data.</text>
</comment>
<dbReference type="SUPFAM" id="SSF51182">
    <property type="entry name" value="RmlC-like cupins"/>
    <property type="match status" value="1"/>
</dbReference>
<evidence type="ECO:0000256" key="3">
    <source>
        <dbReference type="ARBA" id="ARBA00023163"/>
    </source>
</evidence>
<dbReference type="Gene3D" id="1.10.10.60">
    <property type="entry name" value="Homeodomain-like"/>
    <property type="match status" value="1"/>
</dbReference>
<dbReference type="InterPro" id="IPR009057">
    <property type="entry name" value="Homeodomain-like_sf"/>
</dbReference>
<keyword evidence="1" id="KW-0805">Transcription regulation</keyword>
<evidence type="ECO:0000259" key="4">
    <source>
        <dbReference type="PROSITE" id="PS01124"/>
    </source>
</evidence>
<name>A0ABQ2YN58_9GAMM</name>
<accession>A0ABQ2YN58</accession>
<dbReference type="InterPro" id="IPR018062">
    <property type="entry name" value="HTH_AraC-typ_CS"/>
</dbReference>
<proteinExistence type="predicted"/>
<dbReference type="Proteomes" id="UP000653056">
    <property type="component" value="Unassembled WGS sequence"/>
</dbReference>
<dbReference type="InterPro" id="IPR011051">
    <property type="entry name" value="RmlC_Cupin_sf"/>
</dbReference>
<dbReference type="RefSeq" id="WP_189467599.1">
    <property type="nucleotide sequence ID" value="NZ_BMXS01000005.1"/>
</dbReference>
<keyword evidence="6" id="KW-1185">Reference proteome</keyword>
<protein>
    <recommendedName>
        <fullName evidence="4">HTH araC/xylS-type domain-containing protein</fullName>
    </recommendedName>
</protein>
<evidence type="ECO:0000313" key="6">
    <source>
        <dbReference type="Proteomes" id="UP000653056"/>
    </source>
</evidence>
<dbReference type="InterPro" id="IPR020449">
    <property type="entry name" value="Tscrpt_reg_AraC-type_HTH"/>
</dbReference>
<evidence type="ECO:0000313" key="5">
    <source>
        <dbReference type="EMBL" id="GGX87861.1"/>
    </source>
</evidence>
<dbReference type="PANTHER" id="PTHR46796">
    <property type="entry name" value="HTH-TYPE TRANSCRIPTIONAL ACTIVATOR RHAS-RELATED"/>
    <property type="match status" value="1"/>
</dbReference>
<dbReference type="EMBL" id="BMXS01000005">
    <property type="protein sequence ID" value="GGX87861.1"/>
    <property type="molecule type" value="Genomic_DNA"/>
</dbReference>
<dbReference type="SMART" id="SM00342">
    <property type="entry name" value="HTH_ARAC"/>
    <property type="match status" value="1"/>
</dbReference>
<evidence type="ECO:0000256" key="1">
    <source>
        <dbReference type="ARBA" id="ARBA00023015"/>
    </source>
</evidence>